<feature type="compositionally biased region" description="Gly residues" evidence="1">
    <location>
        <begin position="571"/>
        <end position="580"/>
    </location>
</feature>
<comment type="caution">
    <text evidence="2">The sequence shown here is derived from an EMBL/GenBank/DDBJ whole genome shotgun (WGS) entry which is preliminary data.</text>
</comment>
<feature type="region of interest" description="Disordered" evidence="1">
    <location>
        <begin position="1333"/>
        <end position="1365"/>
    </location>
</feature>
<feature type="compositionally biased region" description="Basic and acidic residues" evidence="1">
    <location>
        <begin position="2614"/>
        <end position="2624"/>
    </location>
</feature>
<feature type="compositionally biased region" description="Acidic residues" evidence="1">
    <location>
        <begin position="543"/>
        <end position="552"/>
    </location>
</feature>
<feature type="compositionally biased region" description="Polar residues" evidence="1">
    <location>
        <begin position="2710"/>
        <end position="2734"/>
    </location>
</feature>
<feature type="region of interest" description="Disordered" evidence="1">
    <location>
        <begin position="1917"/>
        <end position="1936"/>
    </location>
</feature>
<feature type="compositionally biased region" description="Basic and acidic residues" evidence="1">
    <location>
        <begin position="1623"/>
        <end position="1637"/>
    </location>
</feature>
<feature type="compositionally biased region" description="Acidic residues" evidence="1">
    <location>
        <begin position="581"/>
        <end position="590"/>
    </location>
</feature>
<accession>A0ABQ5K2A2</accession>
<dbReference type="EMBL" id="BQXS01012524">
    <property type="protein sequence ID" value="GKT24414.1"/>
    <property type="molecule type" value="Genomic_DNA"/>
</dbReference>
<feature type="region of interest" description="Disordered" evidence="1">
    <location>
        <begin position="2175"/>
        <end position="2222"/>
    </location>
</feature>
<organism evidence="2 3">
    <name type="scientific">Aduncisulcus paluster</name>
    <dbReference type="NCBI Taxonomy" id="2918883"/>
    <lineage>
        <taxon>Eukaryota</taxon>
        <taxon>Metamonada</taxon>
        <taxon>Carpediemonas-like organisms</taxon>
        <taxon>Aduncisulcus</taxon>
    </lineage>
</organism>
<feature type="region of interest" description="Disordered" evidence="1">
    <location>
        <begin position="1701"/>
        <end position="1743"/>
    </location>
</feature>
<protein>
    <submittedName>
        <fullName evidence="2">Uncharacterized protein</fullName>
    </submittedName>
</protein>
<feature type="compositionally biased region" description="Polar residues" evidence="1">
    <location>
        <begin position="2589"/>
        <end position="2613"/>
    </location>
</feature>
<feature type="region of interest" description="Disordered" evidence="1">
    <location>
        <begin position="1448"/>
        <end position="1575"/>
    </location>
</feature>
<feature type="compositionally biased region" description="Acidic residues" evidence="1">
    <location>
        <begin position="1717"/>
        <end position="1727"/>
    </location>
</feature>
<feature type="compositionally biased region" description="Polar residues" evidence="1">
    <location>
        <begin position="492"/>
        <end position="502"/>
    </location>
</feature>
<feature type="compositionally biased region" description="Polar residues" evidence="1">
    <location>
        <begin position="1733"/>
        <end position="1743"/>
    </location>
</feature>
<feature type="region of interest" description="Disordered" evidence="1">
    <location>
        <begin position="853"/>
        <end position="913"/>
    </location>
</feature>
<feature type="region of interest" description="Disordered" evidence="1">
    <location>
        <begin position="418"/>
        <end position="438"/>
    </location>
</feature>
<feature type="region of interest" description="Disordered" evidence="1">
    <location>
        <begin position="1136"/>
        <end position="1165"/>
    </location>
</feature>
<feature type="region of interest" description="Disordered" evidence="1">
    <location>
        <begin position="2568"/>
        <end position="2640"/>
    </location>
</feature>
<dbReference type="Proteomes" id="UP001057375">
    <property type="component" value="Unassembled WGS sequence"/>
</dbReference>
<feature type="region of interest" description="Disordered" evidence="1">
    <location>
        <begin position="3099"/>
        <end position="3122"/>
    </location>
</feature>
<feature type="compositionally biased region" description="Basic residues" evidence="1">
    <location>
        <begin position="2427"/>
        <end position="2440"/>
    </location>
</feature>
<feature type="region of interest" description="Disordered" evidence="1">
    <location>
        <begin position="2310"/>
        <end position="2367"/>
    </location>
</feature>
<evidence type="ECO:0000313" key="3">
    <source>
        <dbReference type="Proteomes" id="UP001057375"/>
    </source>
</evidence>
<evidence type="ECO:0000256" key="1">
    <source>
        <dbReference type="SAM" id="MobiDB-lite"/>
    </source>
</evidence>
<feature type="compositionally biased region" description="Low complexity" evidence="1">
    <location>
        <begin position="875"/>
        <end position="886"/>
    </location>
</feature>
<feature type="compositionally biased region" description="Low complexity" evidence="1">
    <location>
        <begin position="1039"/>
        <end position="1052"/>
    </location>
</feature>
<feature type="compositionally biased region" description="Basic and acidic residues" evidence="1">
    <location>
        <begin position="2568"/>
        <end position="2580"/>
    </location>
</feature>
<feature type="compositionally biased region" description="Polar residues" evidence="1">
    <location>
        <begin position="2323"/>
        <end position="2349"/>
    </location>
</feature>
<feature type="compositionally biased region" description="Acidic residues" evidence="1">
    <location>
        <begin position="2807"/>
        <end position="2819"/>
    </location>
</feature>
<feature type="compositionally biased region" description="Low complexity" evidence="1">
    <location>
        <begin position="1269"/>
        <end position="1293"/>
    </location>
</feature>
<feature type="compositionally biased region" description="Basic and acidic residues" evidence="1">
    <location>
        <begin position="1500"/>
        <end position="1510"/>
    </location>
</feature>
<feature type="compositionally biased region" description="Basic and acidic residues" evidence="1">
    <location>
        <begin position="553"/>
        <end position="570"/>
    </location>
</feature>
<feature type="region of interest" description="Disordered" evidence="1">
    <location>
        <begin position="2087"/>
        <end position="2129"/>
    </location>
</feature>
<proteinExistence type="predicted"/>
<feature type="region of interest" description="Disordered" evidence="1">
    <location>
        <begin position="625"/>
        <end position="659"/>
    </location>
</feature>
<feature type="region of interest" description="Disordered" evidence="1">
    <location>
        <begin position="977"/>
        <end position="1003"/>
    </location>
</feature>
<feature type="region of interest" description="Disordered" evidence="1">
    <location>
        <begin position="1248"/>
        <end position="1298"/>
    </location>
</feature>
<feature type="compositionally biased region" description="Low complexity" evidence="1">
    <location>
        <begin position="2357"/>
        <end position="2367"/>
    </location>
</feature>
<feature type="compositionally biased region" description="Polar residues" evidence="1">
    <location>
        <begin position="625"/>
        <end position="638"/>
    </location>
</feature>
<gene>
    <name evidence="2" type="ORF">ADUPG1_012723</name>
</gene>
<feature type="compositionally biased region" description="Polar residues" evidence="1">
    <location>
        <begin position="2202"/>
        <end position="2218"/>
    </location>
</feature>
<feature type="compositionally biased region" description="Polar residues" evidence="1">
    <location>
        <begin position="2114"/>
        <end position="2127"/>
    </location>
</feature>
<feature type="region of interest" description="Disordered" evidence="1">
    <location>
        <begin position="2689"/>
        <end position="2820"/>
    </location>
</feature>
<feature type="compositionally biased region" description="Low complexity" evidence="1">
    <location>
        <begin position="1142"/>
        <end position="1155"/>
    </location>
</feature>
<feature type="compositionally biased region" description="Basic and acidic residues" evidence="1">
    <location>
        <begin position="2175"/>
        <end position="2189"/>
    </location>
</feature>
<feature type="region of interest" description="Disordered" evidence="1">
    <location>
        <begin position="472"/>
        <end position="596"/>
    </location>
</feature>
<feature type="compositionally biased region" description="Basic and acidic residues" evidence="1">
    <location>
        <begin position="2735"/>
        <end position="2745"/>
    </location>
</feature>
<feature type="compositionally biased region" description="Basic and acidic residues" evidence="1">
    <location>
        <begin position="2087"/>
        <end position="2101"/>
    </location>
</feature>
<feature type="compositionally biased region" description="Low complexity" evidence="1">
    <location>
        <begin position="2477"/>
        <end position="2491"/>
    </location>
</feature>
<sequence length="3170" mass="355969">MKFEKLSIDNCLSKGLTIEGFLEVPPFQTKLDIMSHNLYKPISDSISFMSDFSDPYSIGSPFPSFSFSTDGGDEFDSFQETIASKIARSTAWFIDEFHSERLFSILVQARAKEDLKACLGLFLISRSIFYHCTSPLLSLYTSNRTFARYVLQSFEFISLSSFPSSWPRYYSRMRKIRSIATELSKYGVFGRLPDCHYHSSRRISKRSDLYGTFVPKFDQYSLSTPSKSYKKSKYSQSIVRSDRLYPSKFSDTLSPIPPSKIPYYSSLQGCAPGCTCESFSSPHPSLLLLSSLSSLLFLYHEVLSMRSDLCLSTRAEEEIQAHVDKVRSESCTCESFSSPPPSLLLLSSLSSLLFLYHEVLSMRSDLCLSTRAEEEIQAHVDKVRSESFKELPWEHVGKILFRLCINCSSLAEKYSTNRANSTQKYKSSPSSFVQSNDNNYNNAIDSDFVGSSKYRTRNPVTSKSLSKYRMSNSVSISSVPDHPDHQSRPQDAVSSANFSSLDHQAAGRKRRMSESHSAFSHKIHHAPISPSSSDSRYIIHDSEEGEEEEEEEKERVGRTMDLVQGRRTDGEGAGEGGGSGGEEEDEEEEDSLGREIGVKRQAFDSLEMMADEQKKESIIIAAGEQHQSPSLRSTVSQESAHHSSISKREEFSSNQPTSDDGVCTINRPIQIQTVESLSLFSFKNFLKTFSNPIFNHNHQGATVQSYDVELQDGARHELSIFGMSAGDKSISNPIVMSELKSTAHDLDPNGIESISGNISSSQHRIFSPSPSSLSSANTSIVNSEAERYRFEPREAKEPVVFDSSRSFISPHKASMSSLKSCSSLSLFSNSKINYGLSSLLPLLRMLIYGSGGREGMDKKGSSETTDTFGDNKLGSSTNNNNTNISTDAGGTSRKGNIIRDPLQPSQASQPFDTHFTDDKAVNLHVTSKEHLTHQGEGKGFSSSNVSSFSGNFEGYLCRIPDEKEELERIAKREYSIDDDGDRIKQANDQTPHHHHASASSYSPISVSMTMVPSSSHHISQANQGRTIIQGTGMTTVGASSSSTNRTSSTSSSHGASKNRYLDLKREEEDMTFESESDLSESTIQVIPSGEKQSFYVRDRGNDMIGISQMESIMDINRTTDVSHPSVTEKVQLTRLKKEQKLSSSSTNRTSSTSSSHGASKNRYLDLKREEEDMTFESESDLSESTIQVIPSGEKQSFYVRDRGNDMIGISQMESIMDINRTTDVSHPSVTEKVQLTRLKKEQKRIKKEIEKRKGKGLTLSSARKTHTFSSIASQTSSSSSSPSSSQQKQPPDSHSQDYQSIPHIRFMRDNNKKPSPISDISQALKPPIMDGMISDIPTSTSIAHHPTIHSNTTSPSSSSPSSSSPKIVLPQYSISVCEACIFLCIYGKGDKERESGREMLLEVWERERSSIDVVCKNVQRRSWWRWIQKEIEKETSISQSRQQNNLCYARSSEPHKQRESTRRVGLKSSVSSHSSYKNRNGELLSHAKTTTVGIVSSPEGIDHSCEKTEESQMNEVSQKGGLRIPQDEPPHVHEESTSSSQLPNESRRKLKDQRDHHPPYLGHNNNSNNSNTGNQNIFPFWQVSMQDEVSQWLSKNLGEYKKECSQLESLRNTIEEEAEEEERERQTFDDVLRKEETTTESLTTQGASQEADKLGYLSPQALIGEDDLGASSLAMDPQEGVSLSPRLSLMFADIHTQDMTGSLPFDGPNNGEKEETTDLDIEKEESETVSGPGISSSTKQTRRNTIYSKRRALQSNIIQDGDQLDKYVQDIVSKCVPPLPSSSSPPPLLPPFSLLSSSSLSSALASGIFGLCIWCIIREIERDSYVRRINQLWTEWHHSHKKQVISTIIKQHLQNNGNNPQFLKYFINRLTSFNHGKQSNDHLDDYTLFREKPSQDNPHQHGEEDSASYRSPLKLSHLSTKPSGTTQQTTSSACSPSCSYIPPLPSPSSSALASGIFGLCIWCIIREIERDSYVRRINQLWTEWHHSHKKQVISTIIKQHLQNNGNNPQFLKYFREIERDSYVRRINQLWTEWHHSHKKQVISTIIKQHLQNNGNNPQFLKYFINRLTSFNHGKQSNDHLDDYTLFREKPSQDNPHQHGEEDSASYRSPLKLSHLSTKPSGTTQQWTEWHHSHKKQVISINGNNPQFLKYFINRLTSFNHGKQSNDHLDDYTLFREKPSQDNPHQHGEEDSASYRSPLKLSHLSTKPSGTTQQTTSSACSPSCSYIPPLPSPSLDDVSRVVSIMFRDACKTMKMSDSDLSLLEIQHSEISTVSKDLKQVHPPAISQILAILFEHLLVIRESIEEQCHGNESLTNEGIERDHQQVSASTDDIMSHCQSKNRSSPMQSSSLKIEKGCDSSKSSLSSSSSSSILKSLESRPIVNIPDSVCSLAWCSFCVIRSLQEEKNNEDVLRAAELEIRRKEEEKLAKEHRKLQRDRRRREKTISGIESSDSETKKEEECIPEGMLLSPSEHESDSQSIGCIISSPNPSPSSLHTENTPSLAANKYIIPSIIPPIFNRGFLLSLPAFFQIPHTSICQVLLSICMNVLENEFKRREKELKQIKISLKNELKKQRRKDKEMARKLRRKSGIETISATTDLHGDMSTTRLTSSSQNRTTEKDTSDSKRQQQHSPLHRSPTSEEAGIGVDTFFQIPHTSICQVLLSICMNVLENEFKRREKELKQIKISLKNELKKQRRKDKEMARKLRRKSGIETISATTDLHGDMSTTRLTSSSQNRTTEKDTSDSKRQQQHSPLHRSPTSEEAGIGVDSRYSSPIPSISEQSEDSVNANTQGIRGGKRPLNSSKRNPRDEEDKEEEDDGETEGILIDPSLLFIERKRKAEIRQCERLSDVLLHVLLPILHVLTGMYCDTSLNDQNKKNPQPIKTSLISDQHLMQRQGFVGAKDGSLFHQQQKVSPVVPTRFPLHLSLLKHALSVVCEHVLCSYGVRLNAVWRIEGYLHTGEGVRKVAQTKTGLPSLENSGIIESTKGDEDEESKIPIIPHSAGIHDHKKIQGNVDQSSHIMGSTHVKEQLPRALISLLQRLEPAILKHLSFLSPQIPTLAALLTLIDIACGQGKRVRKVKRDSSWDEMIKKSQLLHMKAITSSSTKPKISASDTGPKNPQNGPIWGWSSHSNVQYYDSMGSGGIEYGEARRFRGERLGGLRTQKRKKRNTFL</sequence>
<feature type="compositionally biased region" description="Low complexity" evidence="1">
    <location>
        <begin position="1354"/>
        <end position="1365"/>
    </location>
</feature>
<feature type="compositionally biased region" description="Polar residues" evidence="1">
    <location>
        <begin position="3099"/>
        <end position="3119"/>
    </location>
</feature>
<name>A0ABQ5K2A2_9EUKA</name>
<feature type="compositionally biased region" description="Basic and acidic residues" evidence="1">
    <location>
        <begin position="2689"/>
        <end position="2701"/>
    </location>
</feature>
<keyword evidence="3" id="KW-1185">Reference proteome</keyword>
<feature type="compositionally biased region" description="Polar residues" evidence="1">
    <location>
        <begin position="1917"/>
        <end position="1933"/>
    </location>
</feature>
<feature type="compositionally biased region" description="Basic and acidic residues" evidence="1">
    <location>
        <begin position="1525"/>
        <end position="1536"/>
    </location>
</feature>
<feature type="region of interest" description="Disordered" evidence="1">
    <location>
        <begin position="1614"/>
        <end position="1653"/>
    </location>
</feature>
<feature type="region of interest" description="Disordered" evidence="1">
    <location>
        <begin position="2425"/>
        <end position="2495"/>
    </location>
</feature>
<evidence type="ECO:0000313" key="2">
    <source>
        <dbReference type="EMBL" id="GKT24414.1"/>
    </source>
</evidence>
<feature type="compositionally biased region" description="Low complexity" evidence="1">
    <location>
        <begin position="1564"/>
        <end position="1575"/>
    </location>
</feature>
<feature type="compositionally biased region" description="Polar residues" evidence="1">
    <location>
        <begin position="1336"/>
        <end position="1353"/>
    </location>
</feature>
<feature type="compositionally biased region" description="Polar residues" evidence="1">
    <location>
        <begin position="1639"/>
        <end position="1648"/>
    </location>
</feature>
<feature type="compositionally biased region" description="Basic and acidic residues" evidence="1">
    <location>
        <begin position="1452"/>
        <end position="1462"/>
    </location>
</feature>
<reference evidence="2" key="1">
    <citation type="submission" date="2022-03" db="EMBL/GenBank/DDBJ databases">
        <title>Draft genome sequence of Aduncisulcus paluster, a free-living microaerophilic Fornicata.</title>
        <authorList>
            <person name="Yuyama I."/>
            <person name="Kume K."/>
            <person name="Tamura T."/>
            <person name="Inagaki Y."/>
            <person name="Hashimoto T."/>
        </authorList>
    </citation>
    <scope>NUCLEOTIDE SEQUENCE</scope>
    <source>
        <strain evidence="2">NY0171</strain>
    </source>
</reference>
<feature type="region of interest" description="Disordered" evidence="1">
    <location>
        <begin position="1033"/>
        <end position="1060"/>
    </location>
</feature>